<protein>
    <submittedName>
        <fullName evidence="2">Uncharacterized protein</fullName>
    </submittedName>
</protein>
<feature type="transmembrane region" description="Helical" evidence="1">
    <location>
        <begin position="215"/>
        <end position="231"/>
    </location>
</feature>
<gene>
    <name evidence="2" type="ORF">JPM2_2580</name>
</gene>
<dbReference type="AlphaFoldDB" id="A0A809RRL2"/>
<organism evidence="2 3">
    <name type="scientific">Mycoplasmopsis felis</name>
    <dbReference type="NCBI Taxonomy" id="33923"/>
    <lineage>
        <taxon>Bacteria</taxon>
        <taxon>Bacillati</taxon>
        <taxon>Mycoplasmatota</taxon>
        <taxon>Mycoplasmoidales</taxon>
        <taxon>Metamycoplasmataceae</taxon>
        <taxon>Mycoplasmopsis</taxon>
    </lineage>
</organism>
<proteinExistence type="predicted"/>
<keyword evidence="3" id="KW-1185">Reference proteome</keyword>
<dbReference type="EMBL" id="AP022325">
    <property type="protein sequence ID" value="BBU47565.1"/>
    <property type="molecule type" value="Genomic_DNA"/>
</dbReference>
<name>A0A809RRL2_9BACT</name>
<keyword evidence="1" id="KW-0472">Membrane</keyword>
<dbReference type="RefSeq" id="WP_161553059.1">
    <property type="nucleotide sequence ID" value="NZ_AP022325.1"/>
</dbReference>
<keyword evidence="1" id="KW-1133">Transmembrane helix</keyword>
<evidence type="ECO:0000256" key="1">
    <source>
        <dbReference type="SAM" id="Phobius"/>
    </source>
</evidence>
<evidence type="ECO:0000313" key="2">
    <source>
        <dbReference type="EMBL" id="BBU47565.1"/>
    </source>
</evidence>
<reference evidence="2 3" key="1">
    <citation type="submission" date="2020-01" db="EMBL/GenBank/DDBJ databases">
        <title>Complete genome sequence of Mycoplasma felis strain Myco-2.</title>
        <authorList>
            <person name="Kinoshita Y."/>
            <person name="Niwa H."/>
            <person name="Uchida-Fujii E."/>
            <person name="Nukada T."/>
        </authorList>
    </citation>
    <scope>NUCLEOTIDE SEQUENCE [LARGE SCALE GENOMIC DNA]</scope>
    <source>
        <strain evidence="2 3">Myco-2</strain>
    </source>
</reference>
<keyword evidence="1" id="KW-0812">Transmembrane</keyword>
<accession>A0A809RRL2</accession>
<dbReference type="Proteomes" id="UP000464317">
    <property type="component" value="Chromosome"/>
</dbReference>
<dbReference type="KEGG" id="mfel:JPM2_2580"/>
<sequence length="413" mass="47980">MKLTKILTAIENTSYLSDTLNVVHNKQLNNVLINNNSEEIISKIINGKGFYQTRFQNLTDSELENLLLNSIKKLDIDITKKNELIFKLNTDKKFLKENINLFKNQSIENIISYKKEFNKEVKNNKLRIKKERIKIDSDKNYYINAGSEYDSKIIYAEINKLKEEYSTIYNNIIQYQEDLLKIEELSKILNSVQIALGLAQAALYIVSIFTGGTTGILGGLLTAASISIGLYQKYQLYQKAKLEIILKEFNDKNYVHNMLTNSFFYNIFTKNLESLFSKKLQSHFSGIANLISIGFSADSLWNDIQSIRNRSKIIFDFYEKVNLNHKRLLNLKSITKFVVVNETEQYGEYNQGGFGGRNLIFKNIHTDEEYTLNELLNKDYLFLYYNNLTVVNDKTKGKYIRTLPNYSLKDNLN</sequence>
<evidence type="ECO:0000313" key="3">
    <source>
        <dbReference type="Proteomes" id="UP000464317"/>
    </source>
</evidence>